<dbReference type="InterPro" id="IPR001647">
    <property type="entry name" value="HTH_TetR"/>
</dbReference>
<sequence>MARTKEFDPQRVLESAMGVFWRKGYEGTSAQDLCDATGLGRSSLYNAFDGKHDLFLRALKLYVQRFTQHNIELISGDGSIRERVGTLLWDVVEQERSSASPGCFAVNSAMERARTDPDVAAVVERDRAAVVDALHQALRTAQAEGEIAPDADPLALARFLHSTIGSLRLLGRTPSGRAAMPDVVATTLAAL</sequence>
<evidence type="ECO:0000313" key="7">
    <source>
        <dbReference type="Proteomes" id="UP000317422"/>
    </source>
</evidence>
<name>A0A543N7I9_9ACTN</name>
<dbReference type="Proteomes" id="UP000317422">
    <property type="component" value="Unassembled WGS sequence"/>
</dbReference>
<dbReference type="Gene3D" id="1.10.10.60">
    <property type="entry name" value="Homeodomain-like"/>
    <property type="match status" value="1"/>
</dbReference>
<dbReference type="RefSeq" id="WP_141926193.1">
    <property type="nucleotide sequence ID" value="NZ_VFQC01000003.1"/>
</dbReference>
<evidence type="ECO:0000256" key="2">
    <source>
        <dbReference type="ARBA" id="ARBA00023125"/>
    </source>
</evidence>
<gene>
    <name evidence="6" type="ORF">FHX37_4510</name>
</gene>
<comment type="caution">
    <text evidence="6">The sequence shown here is derived from an EMBL/GenBank/DDBJ whole genome shotgun (WGS) entry which is preliminary data.</text>
</comment>
<dbReference type="PROSITE" id="PS50977">
    <property type="entry name" value="HTH_TETR_2"/>
    <property type="match status" value="1"/>
</dbReference>
<dbReference type="SUPFAM" id="SSF46689">
    <property type="entry name" value="Homeodomain-like"/>
    <property type="match status" value="1"/>
</dbReference>
<evidence type="ECO:0000259" key="5">
    <source>
        <dbReference type="PROSITE" id="PS50977"/>
    </source>
</evidence>
<keyword evidence="2 4" id="KW-0238">DNA-binding</keyword>
<feature type="domain" description="HTH tetR-type" evidence="5">
    <location>
        <begin position="6"/>
        <end position="66"/>
    </location>
</feature>
<protein>
    <submittedName>
        <fullName evidence="6">TetR family transcriptional regulator</fullName>
    </submittedName>
</protein>
<dbReference type="PANTHER" id="PTHR47506:SF1">
    <property type="entry name" value="HTH-TYPE TRANSCRIPTIONAL REGULATOR YJDC"/>
    <property type="match status" value="1"/>
</dbReference>
<dbReference type="InterPro" id="IPR009057">
    <property type="entry name" value="Homeodomain-like_sf"/>
</dbReference>
<evidence type="ECO:0000313" key="6">
    <source>
        <dbReference type="EMBL" id="TQN27780.1"/>
    </source>
</evidence>
<dbReference type="GO" id="GO:0003677">
    <property type="term" value="F:DNA binding"/>
    <property type="evidence" value="ECO:0007669"/>
    <property type="project" value="UniProtKB-UniRule"/>
</dbReference>
<dbReference type="Pfam" id="PF16925">
    <property type="entry name" value="TetR_C_13"/>
    <property type="match status" value="1"/>
</dbReference>
<dbReference type="PANTHER" id="PTHR47506">
    <property type="entry name" value="TRANSCRIPTIONAL REGULATORY PROTEIN"/>
    <property type="match status" value="1"/>
</dbReference>
<dbReference type="InterPro" id="IPR011075">
    <property type="entry name" value="TetR_C"/>
</dbReference>
<dbReference type="Gene3D" id="1.10.357.10">
    <property type="entry name" value="Tetracycline Repressor, domain 2"/>
    <property type="match status" value="1"/>
</dbReference>
<reference evidence="6 7" key="1">
    <citation type="submission" date="2019-06" db="EMBL/GenBank/DDBJ databases">
        <title>Sequencing the genomes of 1000 actinobacteria strains.</title>
        <authorList>
            <person name="Klenk H.-P."/>
        </authorList>
    </citation>
    <scope>NUCLEOTIDE SEQUENCE [LARGE SCALE GENOMIC DNA]</scope>
    <source>
        <strain evidence="6 7">DSM 45015</strain>
    </source>
</reference>
<dbReference type="InterPro" id="IPR036271">
    <property type="entry name" value="Tet_transcr_reg_TetR-rel_C_sf"/>
</dbReference>
<organism evidence="6 7">
    <name type="scientific">Haloactinospora alba</name>
    <dbReference type="NCBI Taxonomy" id="405555"/>
    <lineage>
        <taxon>Bacteria</taxon>
        <taxon>Bacillati</taxon>
        <taxon>Actinomycetota</taxon>
        <taxon>Actinomycetes</taxon>
        <taxon>Streptosporangiales</taxon>
        <taxon>Nocardiopsidaceae</taxon>
        <taxon>Haloactinospora</taxon>
    </lineage>
</organism>
<keyword evidence="3" id="KW-0804">Transcription</keyword>
<feature type="DNA-binding region" description="H-T-H motif" evidence="4">
    <location>
        <begin position="29"/>
        <end position="48"/>
    </location>
</feature>
<dbReference type="Pfam" id="PF00440">
    <property type="entry name" value="TetR_N"/>
    <property type="match status" value="1"/>
</dbReference>
<evidence type="ECO:0000256" key="1">
    <source>
        <dbReference type="ARBA" id="ARBA00023015"/>
    </source>
</evidence>
<proteinExistence type="predicted"/>
<evidence type="ECO:0000256" key="3">
    <source>
        <dbReference type="ARBA" id="ARBA00023163"/>
    </source>
</evidence>
<keyword evidence="7" id="KW-1185">Reference proteome</keyword>
<dbReference type="AlphaFoldDB" id="A0A543N7I9"/>
<evidence type="ECO:0000256" key="4">
    <source>
        <dbReference type="PROSITE-ProRule" id="PRU00335"/>
    </source>
</evidence>
<dbReference type="OrthoDB" id="9805134at2"/>
<dbReference type="SUPFAM" id="SSF48498">
    <property type="entry name" value="Tetracyclin repressor-like, C-terminal domain"/>
    <property type="match status" value="1"/>
</dbReference>
<accession>A0A543N7I9</accession>
<keyword evidence="1" id="KW-0805">Transcription regulation</keyword>
<dbReference type="EMBL" id="VFQC01000003">
    <property type="protein sequence ID" value="TQN27780.1"/>
    <property type="molecule type" value="Genomic_DNA"/>
</dbReference>